<dbReference type="Gene3D" id="2.60.40.10">
    <property type="entry name" value="Immunoglobulins"/>
    <property type="match status" value="5"/>
</dbReference>
<keyword evidence="5" id="KW-0677">Repeat</keyword>
<evidence type="ECO:0000256" key="5">
    <source>
        <dbReference type="ARBA" id="ARBA00022737"/>
    </source>
</evidence>
<evidence type="ECO:0000256" key="4">
    <source>
        <dbReference type="ARBA" id="ARBA00022729"/>
    </source>
</evidence>
<keyword evidence="9" id="KW-0325">Glycoprotein</keyword>
<keyword evidence="10" id="KW-0393">Immunoglobulin domain</keyword>
<dbReference type="GO" id="GO:0032396">
    <property type="term" value="F:inhibitory MHC class I receptor activity"/>
    <property type="evidence" value="ECO:0007669"/>
    <property type="project" value="TreeGrafter"/>
</dbReference>
<dbReference type="GO" id="GO:0005886">
    <property type="term" value="C:plasma membrane"/>
    <property type="evidence" value="ECO:0007669"/>
    <property type="project" value="UniProtKB-SubCell"/>
</dbReference>
<keyword evidence="7" id="KW-0472">Membrane</keyword>
<keyword evidence="8" id="KW-1015">Disulfide bond</keyword>
<reference evidence="13" key="3">
    <citation type="submission" date="2025-08" db="UniProtKB">
        <authorList>
            <consortium name="RefSeq"/>
        </authorList>
    </citation>
    <scope>IDENTIFICATION</scope>
    <source>
        <strain evidence="13">17A/GY</strain>
        <tissue evidence="13">Liver</tissue>
    </source>
</reference>
<dbReference type="InterPro" id="IPR036179">
    <property type="entry name" value="Ig-like_dom_sf"/>
</dbReference>
<dbReference type="SUPFAM" id="SSF48726">
    <property type="entry name" value="Immunoglobulin"/>
    <property type="match status" value="5"/>
</dbReference>
<dbReference type="InterPro" id="IPR007110">
    <property type="entry name" value="Ig-like_dom"/>
</dbReference>
<feature type="domain" description="Ig-like" evidence="11">
    <location>
        <begin position="46"/>
        <end position="131"/>
    </location>
</feature>
<evidence type="ECO:0000259" key="11">
    <source>
        <dbReference type="PROSITE" id="PS50835"/>
    </source>
</evidence>
<evidence type="ECO:0000256" key="8">
    <source>
        <dbReference type="ARBA" id="ARBA00023157"/>
    </source>
</evidence>
<evidence type="ECO:0000256" key="10">
    <source>
        <dbReference type="ARBA" id="ARBA00023319"/>
    </source>
</evidence>
<dbReference type="Pfam" id="PF13895">
    <property type="entry name" value="Ig_2"/>
    <property type="match status" value="2"/>
</dbReference>
<keyword evidence="6" id="KW-1133">Transmembrane helix</keyword>
<evidence type="ECO:0000256" key="7">
    <source>
        <dbReference type="ARBA" id="ARBA00023136"/>
    </source>
</evidence>
<dbReference type="InterPro" id="IPR003599">
    <property type="entry name" value="Ig_sub"/>
</dbReference>
<dbReference type="GO" id="GO:0019221">
    <property type="term" value="P:cytokine-mediated signaling pathway"/>
    <property type="evidence" value="ECO:0007669"/>
    <property type="project" value="TreeGrafter"/>
</dbReference>
<evidence type="ECO:0000256" key="3">
    <source>
        <dbReference type="ARBA" id="ARBA00022692"/>
    </source>
</evidence>
<dbReference type="AlphaFoldDB" id="A0A9J7K9A6"/>
<name>A0A9J7K9A6_CRIGR</name>
<sequence length="578" mass="63520">MSHQLQKAPGSGDHAPVSVQTLTGNSLAGLSLDIRIPVLAGSPCKPTLRALPNNVVAAGNQMTFLCEGPLEAKEYHLYKEGSEDYLVPMTLLETENRAMFSISSVQWNNAGHYWCGYKSPNGSPEHSVTLELVVTGVHPNSIVLSAIPSPVVTSGGNVTLQCESQEPFNTFILMKDDRKFSSPVLSKKIYSDVFGAQFTVGPVTANQRWRFTCYGYYWASPQLWSVPSNHLELLVSGRYSSKLTLSAFPSPVVTPGRNINLHCGSQQAYDRFILMKDGQMFSSATSLKNIHRGLSGARFRVGPVTPNLRWRFTCYGYYLNNSQVWSVSSNDIQLLVSGNLHKPSIWAQPGSVVSSGSSVTIWCGGPLQALTYVIHKEGSPGPNARETQVDHNNRAKFSIPSVSSLNAGRYNCYSYSSAGWTERSDILELMVTGVHDGKPTLSALPSPVVTTGGNETLQCMSSKEYDWFILTGADLKFSRSQKAQFTNNGQFQALFPEISEVYTMNGPFRCYGYYTNSPYVWSEASNPLEIHVSDSQPQDHTVENLIRMGISGLILTVLAILLFSDCRSERTSLNASHK</sequence>
<gene>
    <name evidence="13" type="primary">LOC113837259</name>
</gene>
<dbReference type="InterPro" id="IPR013783">
    <property type="entry name" value="Ig-like_fold"/>
</dbReference>
<organism evidence="12 13">
    <name type="scientific">Cricetulus griseus</name>
    <name type="common">Chinese hamster</name>
    <name type="synonym">Cricetulus barabensis griseus</name>
    <dbReference type="NCBI Taxonomy" id="10029"/>
    <lineage>
        <taxon>Eukaryota</taxon>
        <taxon>Metazoa</taxon>
        <taxon>Chordata</taxon>
        <taxon>Craniata</taxon>
        <taxon>Vertebrata</taxon>
        <taxon>Euteleostomi</taxon>
        <taxon>Mammalia</taxon>
        <taxon>Eutheria</taxon>
        <taxon>Euarchontoglires</taxon>
        <taxon>Glires</taxon>
        <taxon>Rodentia</taxon>
        <taxon>Myomorpha</taxon>
        <taxon>Muroidea</taxon>
        <taxon>Cricetidae</taxon>
        <taxon>Cricetinae</taxon>
        <taxon>Cricetulus</taxon>
    </lineage>
</organism>
<dbReference type="RefSeq" id="XP_035305060.1">
    <property type="nucleotide sequence ID" value="XM_035449169.1"/>
</dbReference>
<dbReference type="OrthoDB" id="9427497at2759"/>
<keyword evidence="2" id="KW-1003">Cell membrane</keyword>
<dbReference type="Proteomes" id="UP001108280">
    <property type="component" value="Chromosome 9"/>
</dbReference>
<dbReference type="PANTHER" id="PTHR11738">
    <property type="entry name" value="MHC CLASS I NK CELL RECEPTOR"/>
    <property type="match status" value="1"/>
</dbReference>
<evidence type="ECO:0000256" key="1">
    <source>
        <dbReference type="ARBA" id="ARBA00004162"/>
    </source>
</evidence>
<keyword evidence="12" id="KW-1185">Reference proteome</keyword>
<accession>A0A9J7K9A6</accession>
<evidence type="ECO:0000256" key="9">
    <source>
        <dbReference type="ARBA" id="ARBA00023180"/>
    </source>
</evidence>
<dbReference type="FunFam" id="2.60.40.10:FF:000049">
    <property type="entry name" value="Leukocyte immunoglobulin-like receptor subfamily B member 1"/>
    <property type="match status" value="5"/>
</dbReference>
<reference evidence="12" key="1">
    <citation type="journal article" date="2018" name="Biotechnol. Bioeng.">
        <title>A reference genome of the Chinese hamster based on a hybrid assembly strategy.</title>
        <authorList>
            <person name="Rupp O."/>
            <person name="MacDonald M.L."/>
            <person name="Li S."/>
            <person name="Dhiman H."/>
            <person name="Polson S."/>
            <person name="Griep S."/>
            <person name="Heffner K."/>
            <person name="Hernandez I."/>
            <person name="Brinkrolf K."/>
            <person name="Jadhav V."/>
            <person name="Samoudi M."/>
            <person name="Hao H."/>
            <person name="Kingham B."/>
            <person name="Goesmann A."/>
            <person name="Betenbaugh M.J."/>
            <person name="Lewis N.E."/>
            <person name="Borth N."/>
            <person name="Lee K.H."/>
        </authorList>
    </citation>
    <scope>NUCLEOTIDE SEQUENCE [LARGE SCALE GENOMIC DNA]</scope>
    <source>
        <strain evidence="12">17A/GY</strain>
    </source>
</reference>
<comment type="subcellular location">
    <subcellularLocation>
        <location evidence="1">Cell membrane</location>
        <topology evidence="1">Single-pass membrane protein</topology>
    </subcellularLocation>
</comment>
<keyword evidence="3" id="KW-0812">Transmembrane</keyword>
<proteinExistence type="predicted"/>
<dbReference type="KEGG" id="cge:113837259"/>
<dbReference type="PROSITE" id="PS50835">
    <property type="entry name" value="IG_LIKE"/>
    <property type="match status" value="1"/>
</dbReference>
<evidence type="ECO:0000313" key="13">
    <source>
        <dbReference type="RefSeq" id="XP_035305060.1"/>
    </source>
</evidence>
<keyword evidence="4" id="KW-0732">Signal</keyword>
<dbReference type="GeneID" id="113837259"/>
<dbReference type="InterPro" id="IPR050412">
    <property type="entry name" value="Ig-like_Receptors_ImmuneReg"/>
</dbReference>
<evidence type="ECO:0000313" key="12">
    <source>
        <dbReference type="Proteomes" id="UP001108280"/>
    </source>
</evidence>
<dbReference type="PANTHER" id="PTHR11738:SF179">
    <property type="entry name" value="LEUKOCYTE IMMUNOGLOBULIN-LIKE RECEPTOR SUBFAMILY A MEMBER 5"/>
    <property type="match status" value="1"/>
</dbReference>
<evidence type="ECO:0000256" key="6">
    <source>
        <dbReference type="ARBA" id="ARBA00022989"/>
    </source>
</evidence>
<dbReference type="GO" id="GO:0002764">
    <property type="term" value="P:immune response-regulating signaling pathway"/>
    <property type="evidence" value="ECO:0007669"/>
    <property type="project" value="TreeGrafter"/>
</dbReference>
<protein>
    <submittedName>
        <fullName evidence="13">Leukocyte immunoglobulin-like receptor subfamily A member 2</fullName>
    </submittedName>
</protein>
<dbReference type="SMART" id="SM00409">
    <property type="entry name" value="IG"/>
    <property type="match status" value="5"/>
</dbReference>
<reference evidence="12" key="2">
    <citation type="journal article" date="2020" name="Biotechnol. Bioeng.">
        <title>Chromosome-scale scaffolds for the Chinese hamster reference genome assembly to facilitate the study of the CHO epigenome.</title>
        <authorList>
            <person name="Hilliard W."/>
            <person name="MacDonald M."/>
            <person name="Lee K.H."/>
        </authorList>
    </citation>
    <scope>NUCLEOTIDE SEQUENCE [LARGE SCALE GENOMIC DNA]</scope>
    <source>
        <strain evidence="12">17A/GY</strain>
    </source>
</reference>
<evidence type="ECO:0000256" key="2">
    <source>
        <dbReference type="ARBA" id="ARBA00022475"/>
    </source>
</evidence>